<dbReference type="AlphaFoldDB" id="A0A2M7V9A0"/>
<dbReference type="Proteomes" id="UP000231453">
    <property type="component" value="Unassembled WGS sequence"/>
</dbReference>
<feature type="compositionally biased region" description="Low complexity" evidence="1">
    <location>
        <begin position="1"/>
        <end position="21"/>
    </location>
</feature>
<evidence type="ECO:0000313" key="4">
    <source>
        <dbReference type="Proteomes" id="UP000231453"/>
    </source>
</evidence>
<accession>A0A2M7V9A0</accession>
<protein>
    <submittedName>
        <fullName evidence="3">Uncharacterized protein</fullName>
    </submittedName>
</protein>
<name>A0A2M7V9A0_9BACT</name>
<sequence length="382" mass="44526">MEENNLPSQTTNNLNPNNSSPETPPPIIAPAPSFFKKHLWKIISGILALILIFFVILYFLPYDEEYDDLGMNDINFEDELGNLDDELNNTLKENENTTNQLLENNNIVSYLDNLEYTDEEENGTDLVTYLINTDNTLQQDYLNKTAKYKQEVNNIDEHEFIWNYTSEIFSNIPEKNYIKKFIINTDGPEGNLASMHLSDTNTWEIYVDPADVLKNGKVFDSMDFIYTVVHEFGHLITLNERQVDHGIYYEDECETSLISEGCPYVTSYYNQFENLSMMTKESDFDNWLDAIDTGDEDEIYYFYEDHTDNFVTPYAATDQAEDIAESFTNFVLRDKPTSNTTLKDQKVNFFYQFSELVNMRQQLRDNVLVVDNTFFSKPLIIK</sequence>
<comment type="caution">
    <text evidence="3">The sequence shown here is derived from an EMBL/GenBank/DDBJ whole genome shotgun (WGS) entry which is preliminary data.</text>
</comment>
<feature type="region of interest" description="Disordered" evidence="1">
    <location>
        <begin position="1"/>
        <end position="25"/>
    </location>
</feature>
<proteinExistence type="predicted"/>
<evidence type="ECO:0000256" key="1">
    <source>
        <dbReference type="SAM" id="MobiDB-lite"/>
    </source>
</evidence>
<reference evidence="4" key="1">
    <citation type="submission" date="2017-09" db="EMBL/GenBank/DDBJ databases">
        <title>Depth-based differentiation of microbial function through sediment-hosted aquifers and enrichment of novel symbionts in the deep terrestrial subsurface.</title>
        <authorList>
            <person name="Probst A.J."/>
            <person name="Ladd B."/>
            <person name="Jarett J.K."/>
            <person name="Geller-Mcgrath D.E."/>
            <person name="Sieber C.M.K."/>
            <person name="Emerson J.B."/>
            <person name="Anantharaman K."/>
            <person name="Thomas B.C."/>
            <person name="Malmstrom R."/>
            <person name="Stieglmeier M."/>
            <person name="Klingl A."/>
            <person name="Woyke T."/>
            <person name="Ryan C.M."/>
            <person name="Banfield J.F."/>
        </authorList>
    </citation>
    <scope>NUCLEOTIDE SEQUENCE [LARGE SCALE GENOMIC DNA]</scope>
</reference>
<gene>
    <name evidence="3" type="ORF">COX80_04565</name>
</gene>
<organism evidence="3 4">
    <name type="scientific">Candidatus Magasanikbacteria bacterium CG_4_10_14_0_2_um_filter_33_14</name>
    <dbReference type="NCBI Taxonomy" id="1974636"/>
    <lineage>
        <taxon>Bacteria</taxon>
        <taxon>Candidatus Magasanikiibacteriota</taxon>
    </lineage>
</organism>
<keyword evidence="2" id="KW-0472">Membrane</keyword>
<dbReference type="SUPFAM" id="SSF55486">
    <property type="entry name" value="Metalloproteases ('zincins'), catalytic domain"/>
    <property type="match status" value="1"/>
</dbReference>
<keyword evidence="2" id="KW-1133">Transmembrane helix</keyword>
<evidence type="ECO:0000313" key="3">
    <source>
        <dbReference type="EMBL" id="PIZ95393.1"/>
    </source>
</evidence>
<keyword evidence="2" id="KW-0812">Transmembrane</keyword>
<dbReference type="EMBL" id="PFPL01000054">
    <property type="protein sequence ID" value="PIZ95393.1"/>
    <property type="molecule type" value="Genomic_DNA"/>
</dbReference>
<feature type="transmembrane region" description="Helical" evidence="2">
    <location>
        <begin position="39"/>
        <end position="60"/>
    </location>
</feature>
<evidence type="ECO:0000256" key="2">
    <source>
        <dbReference type="SAM" id="Phobius"/>
    </source>
</evidence>